<feature type="domain" description="Glycosyl transferase family 1" evidence="2">
    <location>
        <begin position="381"/>
        <end position="533"/>
    </location>
</feature>
<keyword evidence="4" id="KW-1185">Reference proteome</keyword>
<protein>
    <submittedName>
        <fullName evidence="3">Glycosyltransferase</fullName>
    </submittedName>
</protein>
<evidence type="ECO:0000313" key="4">
    <source>
        <dbReference type="Proteomes" id="UP000543598"/>
    </source>
</evidence>
<dbReference type="GO" id="GO:0016757">
    <property type="term" value="F:glycosyltransferase activity"/>
    <property type="evidence" value="ECO:0007669"/>
    <property type="project" value="InterPro"/>
</dbReference>
<sequence length="561" mass="62506">MTPEIVLGQPALFRVIHPEALPDDLSDRESRLLVGAFNFHALMAPGRTLTVNAYDGGGESLPRLTDDATFDGHSRAFRRREFTVEIESGVSPEEREATAAEASAARLPVSDVRHVHVSRDDVLRYDPPRRVPSDGVRKMLSVLRAKWPLIYDDLRDLELLRHRKGLVNPQPRRNYEAEFMEGGIHAGNEIVVAESASGDAPRAVLLGLHWFELGGAERWAFETVRIVRDAGLLPIVLTNRDSHHAWIARSELDGAVVIPFSEPTVASQTPGVEELIRAILRSFDVRGVVVHHNQWLYDRLHWIVASRPGIPIIDSTHIVEYRGGGYPGSSVMVDGAITKHHVISPSLARWMIDVQEVPAEKVVLAPLGGLTVAPKDARFRPRGDEPFTVAFIGRMARQKAPEVFIETAKSLSRLDRPFRFVMHGDGDMATWVDDLIRSHGLEGRIVRRDSSTPVDVTLDEAHVLVVTSHNEGLTLTTLEAIAHGVPVISTDVGAQSDIIPSEALVPRNPHRAVRELARKLAELDDDEERRHELWRVERKAEKHLLSLPSATEWFEGEVSAW</sequence>
<gene>
    <name evidence="3" type="ORF">HLA99_05970</name>
</gene>
<dbReference type="RefSeq" id="WP_167038893.1">
    <property type="nucleotide sequence ID" value="NZ_BAAANA010000001.1"/>
</dbReference>
<dbReference type="Proteomes" id="UP000543598">
    <property type="component" value="Unassembled WGS sequence"/>
</dbReference>
<evidence type="ECO:0000313" key="3">
    <source>
        <dbReference type="EMBL" id="NNH03395.1"/>
    </source>
</evidence>
<dbReference type="Gene3D" id="3.40.50.2000">
    <property type="entry name" value="Glycogen Phosphorylase B"/>
    <property type="match status" value="2"/>
</dbReference>
<keyword evidence="1 3" id="KW-0808">Transferase</keyword>
<proteinExistence type="predicted"/>
<comment type="caution">
    <text evidence="3">The sequence shown here is derived from an EMBL/GenBank/DDBJ whole genome shotgun (WGS) entry which is preliminary data.</text>
</comment>
<accession>A0A7Y2LZ13</accession>
<dbReference type="AlphaFoldDB" id="A0A7Y2LZ13"/>
<dbReference type="PANTHER" id="PTHR12526:SF630">
    <property type="entry name" value="GLYCOSYLTRANSFERASE"/>
    <property type="match status" value="1"/>
</dbReference>
<name>A0A7Y2LZ13_9MICO</name>
<dbReference type="EMBL" id="JABEMB010000005">
    <property type="protein sequence ID" value="NNH03395.1"/>
    <property type="molecule type" value="Genomic_DNA"/>
</dbReference>
<reference evidence="3 4" key="1">
    <citation type="submission" date="2020-05" db="EMBL/GenBank/DDBJ databases">
        <title>MicrobeNet Type strains.</title>
        <authorList>
            <person name="Nicholson A.C."/>
        </authorList>
    </citation>
    <scope>NUCLEOTIDE SEQUENCE [LARGE SCALE GENOMIC DNA]</scope>
    <source>
        <strain evidence="3 4">JCM 14282</strain>
    </source>
</reference>
<dbReference type="Pfam" id="PF00534">
    <property type="entry name" value="Glycos_transf_1"/>
    <property type="match status" value="1"/>
</dbReference>
<dbReference type="SUPFAM" id="SSF53756">
    <property type="entry name" value="UDP-Glycosyltransferase/glycogen phosphorylase"/>
    <property type="match status" value="1"/>
</dbReference>
<evidence type="ECO:0000259" key="2">
    <source>
        <dbReference type="Pfam" id="PF00534"/>
    </source>
</evidence>
<dbReference type="InterPro" id="IPR001296">
    <property type="entry name" value="Glyco_trans_1"/>
</dbReference>
<dbReference type="PANTHER" id="PTHR12526">
    <property type="entry name" value="GLYCOSYLTRANSFERASE"/>
    <property type="match status" value="1"/>
</dbReference>
<organism evidence="3 4">
    <name type="scientific">Microbacterium ulmi</name>
    <dbReference type="NCBI Taxonomy" id="179095"/>
    <lineage>
        <taxon>Bacteria</taxon>
        <taxon>Bacillati</taxon>
        <taxon>Actinomycetota</taxon>
        <taxon>Actinomycetes</taxon>
        <taxon>Micrococcales</taxon>
        <taxon>Microbacteriaceae</taxon>
        <taxon>Microbacterium</taxon>
    </lineage>
</organism>
<evidence type="ECO:0000256" key="1">
    <source>
        <dbReference type="ARBA" id="ARBA00022679"/>
    </source>
</evidence>